<dbReference type="Gene3D" id="3.40.50.1010">
    <property type="entry name" value="5'-nuclease"/>
    <property type="match status" value="1"/>
</dbReference>
<evidence type="ECO:0000256" key="3">
    <source>
        <dbReference type="SAM" id="MobiDB-lite"/>
    </source>
</evidence>
<dbReference type="InterPro" id="IPR036283">
    <property type="entry name" value="NOB1_Zf-like_sf"/>
</dbReference>
<dbReference type="AlphaFoldDB" id="A0AAN7GIT6"/>
<dbReference type="Pfam" id="PF08772">
    <property type="entry name" value="Zn_ribbon_NOB1"/>
    <property type="match status" value="1"/>
</dbReference>
<feature type="binding site" evidence="2">
    <location>
        <position position="495"/>
    </location>
    <ligand>
        <name>Zn(2+)</name>
        <dbReference type="ChEBI" id="CHEBI:29105"/>
    </ligand>
</feature>
<feature type="binding site" evidence="2">
    <location>
        <position position="477"/>
    </location>
    <ligand>
        <name>Zn(2+)</name>
        <dbReference type="ChEBI" id="CHEBI:29105"/>
    </ligand>
</feature>
<reference evidence="5 6" key="1">
    <citation type="journal article" date="2023" name="G3 (Bethesda)">
        <title>A haplotype-resolved chromosome-scale genome for Quercus rubra L. provides insights into the genetics of adaptive traits for red oak species.</title>
        <authorList>
            <person name="Kapoor B."/>
            <person name="Jenkins J."/>
            <person name="Schmutz J."/>
            <person name="Zhebentyayeva T."/>
            <person name="Kuelheim C."/>
            <person name="Coggeshall M."/>
            <person name="Heim C."/>
            <person name="Lasky J.R."/>
            <person name="Leites L."/>
            <person name="Islam-Faridi N."/>
            <person name="Romero-Severson J."/>
            <person name="DeLeo V.L."/>
            <person name="Lucas S.M."/>
            <person name="Lazic D."/>
            <person name="Gailing O."/>
            <person name="Carlson J."/>
            <person name="Staton M."/>
        </authorList>
    </citation>
    <scope>NUCLEOTIDE SEQUENCE [LARGE SCALE GENOMIC DNA]</scope>
    <source>
        <strain evidence="5">Pseudo-F2</strain>
    </source>
</reference>
<sequence>MEDNTTPIAPAPAPAPMWSSIVKSQPPPKPNPETPAPSTGVFVVDNNCNSTKGIAVAIVDANALIEGGNKLTRSADKLVTVLEVMAKFARAIGDLQTLSDVDLKLIALAYTLEAQIRGTKHIRDCPPPVHVVNAKRLPEKELPGWGSNVPNLGEWEALERALVGDGGMSNSNSRILPLQDLNLNVMDDKDSEHGLKVGSKNQEGEVEGGVSAVRPRRFLPKKKEVMIEGKKMVASGIDASQGEFDEDAGDWMPAVSRSNHGRFLRRKARREHYEAMAEKDAQEDAEKNRDSNVVEDGRSLENEIKEGENGDESLSMILEQMRLEEEEEEDKSNGLLPGGNELDISSERLGSGNPELAGASFESNEAEVDGEDEVDVVNEGLDHVEMSSQADESVDASYADDGSSEQSWMLRSLSESSVACVTSDFAMQNVLLQMGLHLLAPGGMQIRQLHRESVFISMKFLHHIYALSLTVLSFLKCHARYTVTAEIGRIFCPKCGNGGTLRKFSQRLPQGGREALSKNLILREDQLPQKFLHPKTKKKMNKQGDDIFTADDFGHHVDKRAPLQPPVRKALAVFSGKRNPNDNHFSRSKH</sequence>
<dbReference type="PANTHER" id="PTHR12814">
    <property type="entry name" value="RNA-BINDING PROTEIN NOB1"/>
    <property type="match status" value="1"/>
</dbReference>
<feature type="compositionally biased region" description="Basic and acidic residues" evidence="3">
    <location>
        <begin position="274"/>
        <end position="308"/>
    </location>
</feature>
<dbReference type="PANTHER" id="PTHR12814:SF2">
    <property type="entry name" value="RNA-BINDING PROTEIN NOB1"/>
    <property type="match status" value="1"/>
</dbReference>
<organism evidence="5 6">
    <name type="scientific">Quercus rubra</name>
    <name type="common">Northern red oak</name>
    <name type="synonym">Quercus borealis</name>
    <dbReference type="NCBI Taxonomy" id="3512"/>
    <lineage>
        <taxon>Eukaryota</taxon>
        <taxon>Viridiplantae</taxon>
        <taxon>Streptophyta</taxon>
        <taxon>Embryophyta</taxon>
        <taxon>Tracheophyta</taxon>
        <taxon>Spermatophyta</taxon>
        <taxon>Magnoliopsida</taxon>
        <taxon>eudicotyledons</taxon>
        <taxon>Gunneridae</taxon>
        <taxon>Pentapetalae</taxon>
        <taxon>rosids</taxon>
        <taxon>fabids</taxon>
        <taxon>Fagales</taxon>
        <taxon>Fagaceae</taxon>
        <taxon>Quercus</taxon>
    </lineage>
</organism>
<comment type="caution">
    <text evidence="5">The sequence shown here is derived from an EMBL/GenBank/DDBJ whole genome shotgun (WGS) entry which is preliminary data.</text>
</comment>
<keyword evidence="1 2" id="KW-0862">Zinc</keyword>
<proteinExistence type="inferred from homology"/>
<feature type="domain" description="Nin one binding (NOB1) Zn-ribbon-like" evidence="4">
    <location>
        <begin position="474"/>
        <end position="513"/>
    </location>
</feature>
<feature type="compositionally biased region" description="Pro residues" evidence="3">
    <location>
        <begin position="25"/>
        <end position="35"/>
    </location>
</feature>
<evidence type="ECO:0000313" key="6">
    <source>
        <dbReference type="Proteomes" id="UP001324115"/>
    </source>
</evidence>
<evidence type="ECO:0000256" key="1">
    <source>
        <dbReference type="PIRNR" id="PIRNR037125"/>
    </source>
</evidence>
<feature type="region of interest" description="Disordered" evidence="3">
    <location>
        <begin position="1"/>
        <end position="38"/>
    </location>
</feature>
<feature type="region of interest" description="Disordered" evidence="3">
    <location>
        <begin position="274"/>
        <end position="371"/>
    </location>
</feature>
<dbReference type="InterPro" id="IPR017117">
    <property type="entry name" value="Nob1_euk"/>
</dbReference>
<name>A0AAN7GIT6_QUERU</name>
<evidence type="ECO:0000259" key="4">
    <source>
        <dbReference type="Pfam" id="PF08772"/>
    </source>
</evidence>
<dbReference type="InterPro" id="IPR014881">
    <property type="entry name" value="NOB1_Zn-bd"/>
</dbReference>
<accession>A0AAN7GIT6</accession>
<dbReference type="EMBL" id="JAXUIC010000001">
    <property type="protein sequence ID" value="KAK4608314.1"/>
    <property type="molecule type" value="Genomic_DNA"/>
</dbReference>
<comment type="similarity">
    <text evidence="1">Belongs to the NOB1 family.</text>
</comment>
<feature type="binding site" evidence="2">
    <location>
        <position position="492"/>
    </location>
    <ligand>
        <name>Zn(2+)</name>
        <dbReference type="ChEBI" id="CHEBI:29105"/>
    </ligand>
</feature>
<dbReference type="GO" id="GO:0030490">
    <property type="term" value="P:maturation of SSU-rRNA"/>
    <property type="evidence" value="ECO:0007669"/>
    <property type="project" value="TreeGrafter"/>
</dbReference>
<dbReference type="GO" id="GO:0046872">
    <property type="term" value="F:metal ion binding"/>
    <property type="evidence" value="ECO:0007669"/>
    <property type="project" value="UniProtKB-UniRule"/>
</dbReference>
<protein>
    <recommendedName>
        <fullName evidence="4">Nin one binding (NOB1) Zn-ribbon-like domain-containing protein</fullName>
    </recommendedName>
</protein>
<dbReference type="InterPro" id="IPR039907">
    <property type="entry name" value="NOB1"/>
</dbReference>
<keyword evidence="1 2" id="KW-0479">Metal-binding</keyword>
<keyword evidence="1" id="KW-0539">Nucleus</keyword>
<dbReference type="Proteomes" id="UP001324115">
    <property type="component" value="Unassembled WGS sequence"/>
</dbReference>
<evidence type="ECO:0000256" key="2">
    <source>
        <dbReference type="PIRSR" id="PIRSR037125-1"/>
    </source>
</evidence>
<evidence type="ECO:0000313" key="5">
    <source>
        <dbReference type="EMBL" id="KAK4608314.1"/>
    </source>
</evidence>
<dbReference type="SUPFAM" id="SSF144206">
    <property type="entry name" value="NOB1 zinc finger-like"/>
    <property type="match status" value="1"/>
</dbReference>
<keyword evidence="6" id="KW-1185">Reference proteome</keyword>
<dbReference type="GO" id="GO:0030688">
    <property type="term" value="C:preribosome, small subunit precursor"/>
    <property type="evidence" value="ECO:0007669"/>
    <property type="project" value="TreeGrafter"/>
</dbReference>
<dbReference type="PIRSF" id="PIRSF037125">
    <property type="entry name" value="D-site_20S_pre-rRNA_nuclease"/>
    <property type="match status" value="1"/>
</dbReference>
<dbReference type="Gene3D" id="6.20.210.10">
    <property type="entry name" value="Nin one binding (NOB1), Zn-ribbon-like"/>
    <property type="match status" value="1"/>
</dbReference>
<gene>
    <name evidence="5" type="ORF">RGQ29_001930</name>
</gene>
<dbReference type="GO" id="GO:0004521">
    <property type="term" value="F:RNA endonuclease activity"/>
    <property type="evidence" value="ECO:0007669"/>
    <property type="project" value="UniProtKB-UniRule"/>
</dbReference>